<dbReference type="Proteomes" id="UP001165080">
    <property type="component" value="Unassembled WGS sequence"/>
</dbReference>
<reference evidence="2 3" key="1">
    <citation type="journal article" date="2023" name="Commun. Biol.">
        <title>Reorganization of the ancestral sex-determining regions during the evolution of trioecy in Pleodorina starrii.</title>
        <authorList>
            <person name="Takahashi K."/>
            <person name="Suzuki S."/>
            <person name="Kawai-Toyooka H."/>
            <person name="Yamamoto K."/>
            <person name="Hamaji T."/>
            <person name="Ootsuki R."/>
            <person name="Yamaguchi H."/>
            <person name="Kawachi M."/>
            <person name="Higashiyama T."/>
            <person name="Nozaki H."/>
        </authorList>
    </citation>
    <scope>NUCLEOTIDE SEQUENCE [LARGE SCALE GENOMIC DNA]</scope>
    <source>
        <strain evidence="2 3">NIES-4479</strain>
    </source>
</reference>
<name>A0A9W6BPV4_9CHLO</name>
<dbReference type="AlphaFoldDB" id="A0A9W6BPV4"/>
<gene>
    <name evidence="2" type="primary">PLEST002946</name>
    <name evidence="2" type="ORF">PLESTB_001054100</name>
</gene>
<dbReference type="PROSITE" id="PS51257">
    <property type="entry name" value="PROKAR_LIPOPROTEIN"/>
    <property type="match status" value="1"/>
</dbReference>
<accession>A0A9W6BPV4</accession>
<keyword evidence="3" id="KW-1185">Reference proteome</keyword>
<sequence length="147" mass="14919">MFLGEKMGDYCVQALGCFVMCACGSCWVSGGPPRVVVFSAGPARSCAAAAAVPAPAEMRALMVGAVFVWASSCSNSCGGGGGDKRGCGSCFPQRRVVGSAWTPCSADVRPPPQPQQALPCLHGRRHGEDGGVVGAPGARQVPPLRLA</sequence>
<evidence type="ECO:0000313" key="2">
    <source>
        <dbReference type="EMBL" id="GLC56004.1"/>
    </source>
</evidence>
<organism evidence="2 3">
    <name type="scientific">Pleodorina starrii</name>
    <dbReference type="NCBI Taxonomy" id="330485"/>
    <lineage>
        <taxon>Eukaryota</taxon>
        <taxon>Viridiplantae</taxon>
        <taxon>Chlorophyta</taxon>
        <taxon>core chlorophytes</taxon>
        <taxon>Chlorophyceae</taxon>
        <taxon>CS clade</taxon>
        <taxon>Chlamydomonadales</taxon>
        <taxon>Volvocaceae</taxon>
        <taxon>Pleodorina</taxon>
    </lineage>
</organism>
<comment type="caution">
    <text evidence="2">The sequence shown here is derived from an EMBL/GenBank/DDBJ whole genome shotgun (WGS) entry which is preliminary data.</text>
</comment>
<evidence type="ECO:0000313" key="3">
    <source>
        <dbReference type="Proteomes" id="UP001165080"/>
    </source>
</evidence>
<feature type="region of interest" description="Disordered" evidence="1">
    <location>
        <begin position="106"/>
        <end position="147"/>
    </location>
</feature>
<protein>
    <submittedName>
        <fullName evidence="2">Uncharacterized protein</fullName>
    </submittedName>
</protein>
<dbReference type="EMBL" id="BRXU01000014">
    <property type="protein sequence ID" value="GLC56004.1"/>
    <property type="molecule type" value="Genomic_DNA"/>
</dbReference>
<proteinExistence type="predicted"/>
<evidence type="ECO:0000256" key="1">
    <source>
        <dbReference type="SAM" id="MobiDB-lite"/>
    </source>
</evidence>